<comment type="similarity">
    <text evidence="2">Belongs to the SWC4 family.</text>
</comment>
<feature type="compositionally biased region" description="Low complexity" evidence="9">
    <location>
        <begin position="380"/>
        <end position="392"/>
    </location>
</feature>
<sequence length="804" mass="89890">MAGVSDIRDIMELSVPSDAPKPARRAQPSAPQPRLTGISREVYALMGDNTPPIPLSEHAKYKSKPKYQQKDWKPRRWDQRSFQNGARTDGLVLRHWKLSNPVAAGEAIPFQGAATEDMARTGEEIGGMVVKSTEDGAQVTMRYSDEFPMEKFNVKVPIPKYTDEQYNQHMKSDAWTKEETDYLIQLCRDYDLRWFVIADRWNFNPEKDMKAAEEIAIHDDEMAPESTTSSTEPKKPRWPQSRSIEQLKSRYYAVAAAMLAINRPPSDMLPSEYALWEKMQKFDSNTEAQRKKLAEALFSRSEDEAMEERLLLAELKRIVDNEDLFLAERKDIYARLESVPSHRREGDQTHSSSAHLSALLQNLLAKEKRGKAIRPSETIPTTGGPAAAPAEPQRTQSWEKGSHPNQYTRRNTATEDGDHPPQKKGQAATNVRKLTQAEEAKFGVTHHDRLTSGVSFRHEKVIKLTQAKSQAQTLKLQSALTELQIPPRLVMPTEKVCREFERLIASVNLLLDVRKLHEKTKSEVEVLEEARRIRLGIPKDAAENGDAMDVDQNDNRGGKDTTEHNSTESKEVQPKTNGDVAQSEKRGPDSKPELTADEQKNKDTAEDEDETAELDEVEESKVDLDSEDENESESEHDAAEGQDEGEQEDDEGENDDEEQEDDDEEGEEADADVDVDVDEEAGDDDDDEPEIKLNLGEDNDDDEEEDGDGDAAADEDDAEAEEDEEEDGADEDSDNEEADDQDGEDSGGEQIGESEAEDDDGDQGEASGPPSIATRSHKRSASVLSEGSRAGSNRSGTGRKRSRK</sequence>
<feature type="compositionally biased region" description="Polar residues" evidence="9">
    <location>
        <begin position="782"/>
        <end position="796"/>
    </location>
</feature>
<evidence type="ECO:0000256" key="9">
    <source>
        <dbReference type="SAM" id="MobiDB-lite"/>
    </source>
</evidence>
<dbReference type="Pfam" id="PF16282">
    <property type="entry name" value="SANT_DAMP1_like"/>
    <property type="match status" value="1"/>
</dbReference>
<dbReference type="GO" id="GO:0035267">
    <property type="term" value="C:NuA4 histone acetyltransferase complex"/>
    <property type="evidence" value="ECO:0007669"/>
    <property type="project" value="InterPro"/>
</dbReference>
<keyword evidence="12" id="KW-1185">Reference proteome</keyword>
<feature type="region of interest" description="Disordered" evidence="9">
    <location>
        <begin position="1"/>
        <end position="76"/>
    </location>
</feature>
<dbReference type="InterPro" id="IPR032563">
    <property type="entry name" value="DAMP1_SANT-like"/>
</dbReference>
<feature type="region of interest" description="Disordered" evidence="9">
    <location>
        <begin position="542"/>
        <end position="804"/>
    </location>
</feature>
<keyword evidence="5" id="KW-0805">Transcription regulation</keyword>
<keyword evidence="11" id="KW-0489">Methyltransferase</keyword>
<dbReference type="AlphaFoldDB" id="A0A0G2E4H5"/>
<evidence type="ECO:0000256" key="6">
    <source>
        <dbReference type="ARBA" id="ARBA00023163"/>
    </source>
</evidence>
<evidence type="ECO:0000256" key="5">
    <source>
        <dbReference type="ARBA" id="ARBA00023015"/>
    </source>
</evidence>
<dbReference type="GO" id="GO:0032259">
    <property type="term" value="P:methylation"/>
    <property type="evidence" value="ECO:0007669"/>
    <property type="project" value="UniProtKB-KW"/>
</dbReference>
<accession>A0A0G2E4H5</accession>
<feature type="compositionally biased region" description="Basic and acidic residues" evidence="9">
    <location>
        <begin position="1"/>
        <end position="11"/>
    </location>
</feature>
<name>A0A0G2E4H5_PHACM</name>
<reference evidence="11 12" key="2">
    <citation type="submission" date="2015-05" db="EMBL/GenBank/DDBJ databases">
        <authorList>
            <person name="Morales-Cruz A."/>
            <person name="Amrine K.C."/>
            <person name="Cantu D."/>
        </authorList>
    </citation>
    <scope>NUCLEOTIDE SEQUENCE [LARGE SCALE GENOMIC DNA]</scope>
    <source>
        <strain evidence="11">UCRPC4</strain>
    </source>
</reference>
<evidence type="ECO:0000256" key="4">
    <source>
        <dbReference type="ARBA" id="ARBA00022853"/>
    </source>
</evidence>
<protein>
    <recommendedName>
        <fullName evidence="3">SWR1-complex protein 4</fullName>
    </recommendedName>
</protein>
<keyword evidence="6" id="KW-0804">Transcription</keyword>
<dbReference type="SMART" id="SM00717">
    <property type="entry name" value="SANT"/>
    <property type="match status" value="1"/>
</dbReference>
<dbReference type="GO" id="GO:0000122">
    <property type="term" value="P:negative regulation of transcription by RNA polymerase II"/>
    <property type="evidence" value="ECO:0007669"/>
    <property type="project" value="TreeGrafter"/>
</dbReference>
<comment type="function">
    <text evidence="8">Component of the SWR1 complex which mediates the ATP-dependent exchange of histone H2A for the H2A variant HZT1 leading to transcriptional regulation of selected genes by chromatin remodeling. Component of the NuA4 histone acetyltransferase complex which is involved in transcriptional activation of selected genes principally by acetylation of nucleosomal histone H4 and H2A. The NuA4 complex is also involved in DNA repair.</text>
</comment>
<feature type="compositionally biased region" description="Polar residues" evidence="9">
    <location>
        <begin position="393"/>
        <end position="411"/>
    </location>
</feature>
<feature type="compositionally biased region" description="Acidic residues" evidence="9">
    <location>
        <begin position="605"/>
        <end position="618"/>
    </location>
</feature>
<feature type="compositionally biased region" description="Basic and acidic residues" evidence="9">
    <location>
        <begin position="412"/>
        <end position="421"/>
    </location>
</feature>
<feature type="domain" description="Myb-like" evidence="10">
    <location>
        <begin position="171"/>
        <end position="257"/>
    </location>
</feature>
<feature type="region of interest" description="Disordered" evidence="9">
    <location>
        <begin position="217"/>
        <end position="242"/>
    </location>
</feature>
<dbReference type="EMBL" id="LCWF01000135">
    <property type="protein sequence ID" value="KKY17917.1"/>
    <property type="molecule type" value="Genomic_DNA"/>
</dbReference>
<dbReference type="InterPro" id="IPR001005">
    <property type="entry name" value="SANT/Myb"/>
</dbReference>
<evidence type="ECO:0000313" key="11">
    <source>
        <dbReference type="EMBL" id="KKY17917.1"/>
    </source>
</evidence>
<evidence type="ECO:0000256" key="7">
    <source>
        <dbReference type="ARBA" id="ARBA00023242"/>
    </source>
</evidence>
<organism evidence="11 12">
    <name type="scientific">Phaeomoniella chlamydospora</name>
    <name type="common">Phaeoacremonium chlamydosporum</name>
    <dbReference type="NCBI Taxonomy" id="158046"/>
    <lineage>
        <taxon>Eukaryota</taxon>
        <taxon>Fungi</taxon>
        <taxon>Dikarya</taxon>
        <taxon>Ascomycota</taxon>
        <taxon>Pezizomycotina</taxon>
        <taxon>Eurotiomycetes</taxon>
        <taxon>Chaetothyriomycetidae</taxon>
        <taxon>Phaeomoniellales</taxon>
        <taxon>Phaeomoniellaceae</taxon>
        <taxon>Phaeomoniella</taxon>
    </lineage>
</organism>
<proteinExistence type="inferred from homology"/>
<keyword evidence="4" id="KW-0156">Chromatin regulator</keyword>
<dbReference type="InterPro" id="IPR027109">
    <property type="entry name" value="Swc4/Dmap1"/>
</dbReference>
<feature type="region of interest" description="Disordered" evidence="9">
    <location>
        <begin position="369"/>
        <end position="429"/>
    </location>
</feature>
<evidence type="ECO:0000313" key="12">
    <source>
        <dbReference type="Proteomes" id="UP000053317"/>
    </source>
</evidence>
<dbReference type="GO" id="GO:0003714">
    <property type="term" value="F:transcription corepressor activity"/>
    <property type="evidence" value="ECO:0007669"/>
    <property type="project" value="TreeGrafter"/>
</dbReference>
<dbReference type="PANTHER" id="PTHR12855:SF10">
    <property type="entry name" value="DNA METHYLTRANSFERASE 1-ASSOCIATED PROTEIN 1"/>
    <property type="match status" value="1"/>
</dbReference>
<dbReference type="OrthoDB" id="19740at2759"/>
<evidence type="ECO:0000259" key="10">
    <source>
        <dbReference type="SMART" id="SM00717"/>
    </source>
</evidence>
<reference evidence="11 12" key="1">
    <citation type="submission" date="2015-05" db="EMBL/GenBank/DDBJ databases">
        <title>Distinctive expansion of gene families associated with plant cell wall degradation and secondary metabolism in the genomes of grapevine trunk pathogens.</title>
        <authorList>
            <person name="Lawrence D.P."/>
            <person name="Travadon R."/>
            <person name="Rolshausen P.E."/>
            <person name="Baumgartner K."/>
        </authorList>
    </citation>
    <scope>NUCLEOTIDE SEQUENCE [LARGE SCALE GENOMIC DNA]</scope>
    <source>
        <strain evidence="11">UCRPC4</strain>
    </source>
</reference>
<dbReference type="InterPro" id="IPR008468">
    <property type="entry name" value="DMAP1"/>
</dbReference>
<keyword evidence="11" id="KW-0808">Transferase</keyword>
<keyword evidence="7" id="KW-0539">Nucleus</keyword>
<dbReference type="GO" id="GO:0008168">
    <property type="term" value="F:methyltransferase activity"/>
    <property type="evidence" value="ECO:0007669"/>
    <property type="project" value="UniProtKB-KW"/>
</dbReference>
<evidence type="ECO:0000256" key="1">
    <source>
        <dbReference type="ARBA" id="ARBA00004123"/>
    </source>
</evidence>
<feature type="compositionally biased region" description="Acidic residues" evidence="9">
    <location>
        <begin position="697"/>
        <end position="763"/>
    </location>
</feature>
<comment type="subcellular location">
    <subcellularLocation>
        <location evidence="1">Nucleus</location>
    </subcellularLocation>
</comment>
<feature type="compositionally biased region" description="Acidic residues" evidence="9">
    <location>
        <begin position="640"/>
        <end position="689"/>
    </location>
</feature>
<comment type="caution">
    <text evidence="11">The sequence shown here is derived from an EMBL/GenBank/DDBJ whole genome shotgun (WGS) entry which is preliminary data.</text>
</comment>
<feature type="compositionally biased region" description="Low complexity" evidence="9">
    <location>
        <begin position="25"/>
        <end position="34"/>
    </location>
</feature>
<dbReference type="PANTHER" id="PTHR12855">
    <property type="entry name" value="DNA METHYLTRANSFERASE 1-ASSOCIATED PROTEIN 1 FAMILY MEMBER"/>
    <property type="match status" value="1"/>
</dbReference>
<dbReference type="Gene3D" id="1.10.10.60">
    <property type="entry name" value="Homeodomain-like"/>
    <property type="match status" value="1"/>
</dbReference>
<feature type="compositionally biased region" description="Basic and acidic residues" evidence="9">
    <location>
        <begin position="553"/>
        <end position="573"/>
    </location>
</feature>
<evidence type="ECO:0000256" key="8">
    <source>
        <dbReference type="ARBA" id="ARBA00025264"/>
    </source>
</evidence>
<dbReference type="Pfam" id="PF05499">
    <property type="entry name" value="DMAP1"/>
    <property type="match status" value="1"/>
</dbReference>
<dbReference type="GO" id="GO:0000812">
    <property type="term" value="C:Swr1 complex"/>
    <property type="evidence" value="ECO:0007669"/>
    <property type="project" value="TreeGrafter"/>
</dbReference>
<dbReference type="Proteomes" id="UP000053317">
    <property type="component" value="Unassembled WGS sequence"/>
</dbReference>
<dbReference type="GO" id="GO:0006281">
    <property type="term" value="P:DNA repair"/>
    <property type="evidence" value="ECO:0007669"/>
    <property type="project" value="InterPro"/>
</dbReference>
<evidence type="ECO:0000256" key="2">
    <source>
        <dbReference type="ARBA" id="ARBA00006918"/>
    </source>
</evidence>
<evidence type="ECO:0000256" key="3">
    <source>
        <dbReference type="ARBA" id="ARBA00019132"/>
    </source>
</evidence>
<dbReference type="GO" id="GO:0006338">
    <property type="term" value="P:chromatin remodeling"/>
    <property type="evidence" value="ECO:0007669"/>
    <property type="project" value="InterPro"/>
</dbReference>
<gene>
    <name evidence="11" type="ORF">UCRPC4_g05289</name>
</gene>
<feature type="compositionally biased region" description="Basic and acidic residues" evidence="9">
    <location>
        <begin position="582"/>
        <end position="604"/>
    </location>
</feature>